<dbReference type="AlphaFoldDB" id="A0AAV4IE45"/>
<dbReference type="Proteomes" id="UP000762676">
    <property type="component" value="Unassembled WGS sequence"/>
</dbReference>
<keyword evidence="2" id="KW-1185">Reference proteome</keyword>
<gene>
    <name evidence="1" type="ORF">ElyMa_003028000</name>
</gene>
<evidence type="ECO:0000313" key="1">
    <source>
        <dbReference type="EMBL" id="GFS09054.1"/>
    </source>
</evidence>
<sequence length="111" mass="12833">MESYDGAETCELGLFSLSQLKEIDANVGLYRDDGLAACRPTLRQADNTKKRICEVFQNYSLKIPIEANKEIFNFLDVTLDLRYDSHKPYKKLNDNVSYIHKLMQQPYSCCN</sequence>
<evidence type="ECO:0000313" key="2">
    <source>
        <dbReference type="Proteomes" id="UP000762676"/>
    </source>
</evidence>
<proteinExistence type="predicted"/>
<protein>
    <submittedName>
        <fullName evidence="1">Uncharacterized protein</fullName>
    </submittedName>
</protein>
<accession>A0AAV4IE45</accession>
<reference evidence="1 2" key="1">
    <citation type="journal article" date="2021" name="Elife">
        <title>Chloroplast acquisition without the gene transfer in kleptoplastic sea slugs, Plakobranchus ocellatus.</title>
        <authorList>
            <person name="Maeda T."/>
            <person name="Takahashi S."/>
            <person name="Yoshida T."/>
            <person name="Shimamura S."/>
            <person name="Takaki Y."/>
            <person name="Nagai Y."/>
            <person name="Toyoda A."/>
            <person name="Suzuki Y."/>
            <person name="Arimoto A."/>
            <person name="Ishii H."/>
            <person name="Satoh N."/>
            <person name="Nishiyama T."/>
            <person name="Hasebe M."/>
            <person name="Maruyama T."/>
            <person name="Minagawa J."/>
            <person name="Obokata J."/>
            <person name="Shigenobu S."/>
        </authorList>
    </citation>
    <scope>NUCLEOTIDE SEQUENCE [LARGE SCALE GENOMIC DNA]</scope>
</reference>
<comment type="caution">
    <text evidence="1">The sequence shown here is derived from an EMBL/GenBank/DDBJ whole genome shotgun (WGS) entry which is preliminary data.</text>
</comment>
<organism evidence="1 2">
    <name type="scientific">Elysia marginata</name>
    <dbReference type="NCBI Taxonomy" id="1093978"/>
    <lineage>
        <taxon>Eukaryota</taxon>
        <taxon>Metazoa</taxon>
        <taxon>Spiralia</taxon>
        <taxon>Lophotrochozoa</taxon>
        <taxon>Mollusca</taxon>
        <taxon>Gastropoda</taxon>
        <taxon>Heterobranchia</taxon>
        <taxon>Euthyneura</taxon>
        <taxon>Panpulmonata</taxon>
        <taxon>Sacoglossa</taxon>
        <taxon>Placobranchoidea</taxon>
        <taxon>Plakobranchidae</taxon>
        <taxon>Elysia</taxon>
    </lineage>
</organism>
<name>A0AAV4IE45_9GAST</name>
<dbReference type="EMBL" id="BMAT01006260">
    <property type="protein sequence ID" value="GFS09054.1"/>
    <property type="molecule type" value="Genomic_DNA"/>
</dbReference>